<dbReference type="PANTHER" id="PTHR43792">
    <property type="entry name" value="GNAT FAMILY, PUTATIVE (AFU_ORTHOLOGUE AFUA_3G00765)-RELATED-RELATED"/>
    <property type="match status" value="1"/>
</dbReference>
<dbReference type="InterPro" id="IPR051531">
    <property type="entry name" value="N-acetyltransferase"/>
</dbReference>
<reference evidence="2 3" key="1">
    <citation type="submission" date="2017-12" db="EMBL/GenBank/DDBJ databases">
        <authorList>
            <person name="Hurst M.R.H."/>
        </authorList>
    </citation>
    <scope>NUCLEOTIDE SEQUENCE [LARGE SCALE GENOMIC DNA]</scope>
    <source>
        <strain evidence="2 3">TH11417</strain>
    </source>
</reference>
<dbReference type="EMBL" id="CP025536">
    <property type="protein sequence ID" value="AUW96532.1"/>
    <property type="molecule type" value="Genomic_DNA"/>
</dbReference>
<dbReference type="InterPro" id="IPR000182">
    <property type="entry name" value="GNAT_dom"/>
</dbReference>
<evidence type="ECO:0000313" key="2">
    <source>
        <dbReference type="EMBL" id="AUW96532.1"/>
    </source>
</evidence>
<accession>A0A2L0D3W1</accession>
<name>A0A2L0D3W1_9STRE</name>
<organism evidence="2 3">
    <name type="scientific">Streptococcus pluranimalium</name>
    <dbReference type="NCBI Taxonomy" id="82348"/>
    <lineage>
        <taxon>Bacteria</taxon>
        <taxon>Bacillati</taxon>
        <taxon>Bacillota</taxon>
        <taxon>Bacilli</taxon>
        <taxon>Lactobacillales</taxon>
        <taxon>Streptococcaceae</taxon>
        <taxon>Streptococcus</taxon>
    </lineage>
</organism>
<dbReference type="GO" id="GO:0016747">
    <property type="term" value="F:acyltransferase activity, transferring groups other than amino-acyl groups"/>
    <property type="evidence" value="ECO:0007669"/>
    <property type="project" value="InterPro"/>
</dbReference>
<evidence type="ECO:0000313" key="3">
    <source>
        <dbReference type="Proteomes" id="UP000238956"/>
    </source>
</evidence>
<dbReference type="AlphaFoldDB" id="A0A2L0D3W1"/>
<dbReference type="SUPFAM" id="SSF55729">
    <property type="entry name" value="Acyl-CoA N-acyltransferases (Nat)"/>
    <property type="match status" value="1"/>
</dbReference>
<feature type="domain" description="N-acetyltransferase" evidence="1">
    <location>
        <begin position="23"/>
        <end position="180"/>
    </location>
</feature>
<sequence length="186" mass="21124">MSLDIIETQRLLLRPFVMEDSQAMFDHWASHQDNVTYVTWPAHDNQEITKSIITSWINDERPGHYHWAIVDKTKQALIGNISIVDYEEKTKTAEIGYILGKAFWGQGYMTESLQAVISALFTETEVNRIQAVFDTGNPASGQVMKKAGMTYEGTLRQASINNRGLVDISIYAILKSDYLKEKNCND</sequence>
<dbReference type="GeneID" id="98393293"/>
<dbReference type="KEGG" id="splr:C0J00_05155"/>
<dbReference type="OrthoDB" id="9798081at2"/>
<dbReference type="PANTHER" id="PTHR43792:SF1">
    <property type="entry name" value="N-ACETYLTRANSFERASE DOMAIN-CONTAINING PROTEIN"/>
    <property type="match status" value="1"/>
</dbReference>
<reference evidence="2 3" key="2">
    <citation type="submission" date="2018-02" db="EMBL/GenBank/DDBJ databases">
        <title>Whole genome sequencing analysis of Streptococcus pluranimalium isolated from cattle infected mastitis in China.</title>
        <authorList>
            <person name="Zhang J.-R."/>
            <person name="Hu G.-Z."/>
        </authorList>
    </citation>
    <scope>NUCLEOTIDE SEQUENCE [LARGE SCALE GENOMIC DNA]</scope>
    <source>
        <strain evidence="2 3">TH11417</strain>
    </source>
</reference>
<keyword evidence="3" id="KW-1185">Reference proteome</keyword>
<dbReference type="RefSeq" id="WP_104967859.1">
    <property type="nucleotide sequence ID" value="NZ_CP025536.1"/>
</dbReference>
<evidence type="ECO:0000259" key="1">
    <source>
        <dbReference type="PROSITE" id="PS51186"/>
    </source>
</evidence>
<protein>
    <submittedName>
        <fullName evidence="2">N-acetyltransferase</fullName>
    </submittedName>
</protein>
<proteinExistence type="predicted"/>
<keyword evidence="2" id="KW-0808">Transferase</keyword>
<gene>
    <name evidence="2" type="ORF">C0J00_05155</name>
</gene>
<dbReference type="Gene3D" id="3.40.630.30">
    <property type="match status" value="1"/>
</dbReference>
<dbReference type="Pfam" id="PF13302">
    <property type="entry name" value="Acetyltransf_3"/>
    <property type="match status" value="1"/>
</dbReference>
<dbReference type="InterPro" id="IPR016181">
    <property type="entry name" value="Acyl_CoA_acyltransferase"/>
</dbReference>
<dbReference type="PROSITE" id="PS51186">
    <property type="entry name" value="GNAT"/>
    <property type="match status" value="1"/>
</dbReference>
<dbReference type="Proteomes" id="UP000238956">
    <property type="component" value="Chromosome"/>
</dbReference>